<dbReference type="AlphaFoldDB" id="A0A1L8CFT6"/>
<dbReference type="Proteomes" id="UP000186588">
    <property type="component" value="Unassembled WGS sequence"/>
</dbReference>
<evidence type="ECO:0000313" key="3">
    <source>
        <dbReference type="Proteomes" id="UP000186588"/>
    </source>
</evidence>
<comment type="caution">
    <text evidence="2">The sequence shown here is derived from an EMBL/GenBank/DDBJ whole genome shotgun (WGS) entry which is preliminary data.</text>
</comment>
<feature type="compositionally biased region" description="Basic and acidic residues" evidence="1">
    <location>
        <begin position="44"/>
        <end position="56"/>
    </location>
</feature>
<feature type="compositionally biased region" description="Low complexity" evidence="1">
    <location>
        <begin position="7"/>
        <end position="36"/>
    </location>
</feature>
<dbReference type="RefSeq" id="WP_094750412.1">
    <property type="nucleotide sequence ID" value="NZ_BDDX01000001.1"/>
</dbReference>
<evidence type="ECO:0000313" key="2">
    <source>
        <dbReference type="EMBL" id="GAT90050.1"/>
    </source>
</evidence>
<reference evidence="2 3" key="1">
    <citation type="journal article" date="2016" name="Syst. Appl. Microbiol.">
        <title>Genomic characterization of a fructophilic bee symbiont Lactobacillus kunkeei reveals its niche-specific adaptation.</title>
        <authorList>
            <person name="Maeno S."/>
            <person name="Tanizawa Y."/>
            <person name="Kanesaki Y."/>
            <person name="Kubota E."/>
            <person name="Kumar H."/>
            <person name="Dicks L."/>
            <person name="Salminen S."/>
            <person name="Nakagawa J."/>
            <person name="Arita M."/>
            <person name="Endo A."/>
        </authorList>
    </citation>
    <scope>NUCLEOTIDE SEQUENCE [LARGE SCALE GENOMIC DNA]</scope>
    <source>
        <strain evidence="2 3">FF30-6</strain>
    </source>
</reference>
<gene>
    <name evidence="2" type="ORF">FF306_00141</name>
</gene>
<sequence length="159" mass="17714">MAEFLNSESSEIQSSSAEVQSSAVAESAVASSSASSDVDTSHMPLEKRTKVTDVDSRTRDLEITEKDGTKIKVQITSPSLRDAETIDAKRSVVVEEDGETSIVLTPAKFHEALFKMFNNNSLLINDKVTDDVIGWDFFEKHAKETYHWFMDQAETFLTD</sequence>
<evidence type="ECO:0000256" key="1">
    <source>
        <dbReference type="SAM" id="MobiDB-lite"/>
    </source>
</evidence>
<name>A0A1L8CFT6_9LACO</name>
<feature type="region of interest" description="Disordered" evidence="1">
    <location>
        <begin position="1"/>
        <end position="56"/>
    </location>
</feature>
<protein>
    <submittedName>
        <fullName evidence="2">Uncharacterized protein</fullName>
    </submittedName>
</protein>
<dbReference type="EMBL" id="BDDX01000001">
    <property type="protein sequence ID" value="GAT90050.1"/>
    <property type="molecule type" value="Genomic_DNA"/>
</dbReference>
<proteinExistence type="predicted"/>
<organism evidence="2 3">
    <name type="scientific">Apilactobacillus kunkeei</name>
    <dbReference type="NCBI Taxonomy" id="148814"/>
    <lineage>
        <taxon>Bacteria</taxon>
        <taxon>Bacillati</taxon>
        <taxon>Bacillota</taxon>
        <taxon>Bacilli</taxon>
        <taxon>Lactobacillales</taxon>
        <taxon>Lactobacillaceae</taxon>
        <taxon>Apilactobacillus</taxon>
    </lineage>
</organism>
<accession>A0A1L8CFT6</accession>